<comment type="caution">
    <text evidence="4">The sequence shown here is derived from an EMBL/GenBank/DDBJ whole genome shotgun (WGS) entry which is preliminary data.</text>
</comment>
<evidence type="ECO:0000259" key="3">
    <source>
        <dbReference type="Pfam" id="PF14541"/>
    </source>
</evidence>
<keyword evidence="5" id="KW-1185">Reference proteome</keyword>
<organism evidence="4 5">
    <name type="scientific">Striga asiatica</name>
    <name type="common">Asiatic witchweed</name>
    <name type="synonym">Buchnera asiatica</name>
    <dbReference type="NCBI Taxonomy" id="4170"/>
    <lineage>
        <taxon>Eukaryota</taxon>
        <taxon>Viridiplantae</taxon>
        <taxon>Streptophyta</taxon>
        <taxon>Embryophyta</taxon>
        <taxon>Tracheophyta</taxon>
        <taxon>Spermatophyta</taxon>
        <taxon>Magnoliopsida</taxon>
        <taxon>eudicotyledons</taxon>
        <taxon>Gunneridae</taxon>
        <taxon>Pentapetalae</taxon>
        <taxon>asterids</taxon>
        <taxon>lamiids</taxon>
        <taxon>Lamiales</taxon>
        <taxon>Orobanchaceae</taxon>
        <taxon>Buchnereae</taxon>
        <taxon>Striga</taxon>
    </lineage>
</organism>
<sequence>MATATFGTPPQTLSFALTSSDDLTSFPCGANYTCVKCTIDPKDILVFKPDQSNSSSLLYCDDPLLNNTISSDLIPVYTQCISDDSCSHALAEYADDEDGSIATSGVILSKTLTLPKGANESSAKKLNLLVDCTSESEGWPQEKIVVEGVEVKVPTKSLAADENGNRGMMVEAGYTVSVMDERVFEPLVWEFEKQVGKNYTRAKEVEKEFTHKPCYNIDSKGIKGIMPKMGFRFEGGAELVVLVENYFRYWNESVMCMTIWSEDNEMKAGDELDGPAMVLGQWQMQNVYVEYGLAHNRLGFLHKNCSQSS</sequence>
<accession>A0A5A7Q9U9</accession>
<dbReference type="InterPro" id="IPR032799">
    <property type="entry name" value="TAXi_C"/>
</dbReference>
<gene>
    <name evidence="4" type="ORF">STAS_18569</name>
</gene>
<protein>
    <submittedName>
        <fullName evidence="4">Eukaryotic aspartyl protease family protein</fullName>
    </submittedName>
</protein>
<evidence type="ECO:0000256" key="2">
    <source>
        <dbReference type="ARBA" id="ARBA00022801"/>
    </source>
</evidence>
<dbReference type="PANTHER" id="PTHR47967">
    <property type="entry name" value="OS07G0603500 PROTEIN-RELATED"/>
    <property type="match status" value="1"/>
</dbReference>
<dbReference type="Pfam" id="PF14541">
    <property type="entry name" value="TAXi_C"/>
    <property type="match status" value="1"/>
</dbReference>
<evidence type="ECO:0000313" key="4">
    <source>
        <dbReference type="EMBL" id="GER41834.1"/>
    </source>
</evidence>
<dbReference type="GO" id="GO:0008233">
    <property type="term" value="F:peptidase activity"/>
    <property type="evidence" value="ECO:0007669"/>
    <property type="project" value="UniProtKB-KW"/>
</dbReference>
<proteinExistence type="predicted"/>
<dbReference type="GO" id="GO:0005576">
    <property type="term" value="C:extracellular region"/>
    <property type="evidence" value="ECO:0007669"/>
    <property type="project" value="TreeGrafter"/>
</dbReference>
<reference evidence="5" key="1">
    <citation type="journal article" date="2019" name="Curr. Biol.">
        <title>Genome Sequence of Striga asiatica Provides Insight into the Evolution of Plant Parasitism.</title>
        <authorList>
            <person name="Yoshida S."/>
            <person name="Kim S."/>
            <person name="Wafula E.K."/>
            <person name="Tanskanen J."/>
            <person name="Kim Y.M."/>
            <person name="Honaas L."/>
            <person name="Yang Z."/>
            <person name="Spallek T."/>
            <person name="Conn C.E."/>
            <person name="Ichihashi Y."/>
            <person name="Cheong K."/>
            <person name="Cui S."/>
            <person name="Der J.P."/>
            <person name="Gundlach H."/>
            <person name="Jiao Y."/>
            <person name="Hori C."/>
            <person name="Ishida J.K."/>
            <person name="Kasahara H."/>
            <person name="Kiba T."/>
            <person name="Kim M.S."/>
            <person name="Koo N."/>
            <person name="Laohavisit A."/>
            <person name="Lee Y.H."/>
            <person name="Lumba S."/>
            <person name="McCourt P."/>
            <person name="Mortimer J.C."/>
            <person name="Mutuku J.M."/>
            <person name="Nomura T."/>
            <person name="Sasaki-Sekimoto Y."/>
            <person name="Seto Y."/>
            <person name="Wang Y."/>
            <person name="Wakatake T."/>
            <person name="Sakakibara H."/>
            <person name="Demura T."/>
            <person name="Yamaguchi S."/>
            <person name="Yoneyama K."/>
            <person name="Manabe R.I."/>
            <person name="Nelson D.C."/>
            <person name="Schulman A.H."/>
            <person name="Timko M.P."/>
            <person name="dePamphilis C.W."/>
            <person name="Choi D."/>
            <person name="Shirasu K."/>
        </authorList>
    </citation>
    <scope>NUCLEOTIDE SEQUENCE [LARGE SCALE GENOMIC DNA]</scope>
    <source>
        <strain evidence="5">cv. UVA1</strain>
    </source>
</reference>
<dbReference type="GO" id="GO:0006508">
    <property type="term" value="P:proteolysis"/>
    <property type="evidence" value="ECO:0007669"/>
    <property type="project" value="UniProtKB-KW"/>
</dbReference>
<dbReference type="PANTHER" id="PTHR47967:SF36">
    <property type="entry name" value="PEPTIDASE A1 DOMAIN-CONTAINING PROTEIN"/>
    <property type="match status" value="1"/>
</dbReference>
<dbReference type="Gene3D" id="2.40.70.10">
    <property type="entry name" value="Acid Proteases"/>
    <property type="match status" value="2"/>
</dbReference>
<dbReference type="EMBL" id="BKCP01006183">
    <property type="protein sequence ID" value="GER41834.1"/>
    <property type="molecule type" value="Genomic_DNA"/>
</dbReference>
<evidence type="ECO:0000313" key="5">
    <source>
        <dbReference type="Proteomes" id="UP000325081"/>
    </source>
</evidence>
<feature type="domain" description="Xylanase inhibitor C-terminal" evidence="3">
    <location>
        <begin position="143"/>
        <end position="300"/>
    </location>
</feature>
<name>A0A5A7Q9U9_STRAF</name>
<dbReference type="SUPFAM" id="SSF50630">
    <property type="entry name" value="Acid proteases"/>
    <property type="match status" value="1"/>
</dbReference>
<dbReference type="Proteomes" id="UP000325081">
    <property type="component" value="Unassembled WGS sequence"/>
</dbReference>
<evidence type="ECO:0000256" key="1">
    <source>
        <dbReference type="ARBA" id="ARBA00022670"/>
    </source>
</evidence>
<dbReference type="AlphaFoldDB" id="A0A5A7Q9U9"/>
<keyword evidence="1 4" id="KW-0645">Protease</keyword>
<keyword evidence="2" id="KW-0378">Hydrolase</keyword>
<dbReference type="InterPro" id="IPR021109">
    <property type="entry name" value="Peptidase_aspartic_dom_sf"/>
</dbReference>
<dbReference type="OrthoDB" id="2747330at2759"/>
<dbReference type="InterPro" id="IPR051708">
    <property type="entry name" value="Plant_Aspart_Prot_A1"/>
</dbReference>